<dbReference type="PANTHER" id="PTHR43651:SF3">
    <property type="entry name" value="1,4-ALPHA-GLUCAN-BRANCHING ENZYME"/>
    <property type="match status" value="1"/>
</dbReference>
<keyword evidence="10" id="KW-1185">Reference proteome</keyword>
<dbReference type="Pfam" id="PF00128">
    <property type="entry name" value="Alpha-amylase"/>
    <property type="match status" value="1"/>
</dbReference>
<dbReference type="InterPro" id="IPR013780">
    <property type="entry name" value="Glyco_hydro_b"/>
</dbReference>
<dbReference type="InterPro" id="IPR014756">
    <property type="entry name" value="Ig_E-set"/>
</dbReference>
<dbReference type="InterPro" id="IPR037439">
    <property type="entry name" value="Branching_enzy"/>
</dbReference>
<dbReference type="Proteomes" id="UP001589797">
    <property type="component" value="Unassembled WGS sequence"/>
</dbReference>
<evidence type="ECO:0000256" key="3">
    <source>
        <dbReference type="ARBA" id="ARBA00009000"/>
    </source>
</evidence>
<organism evidence="9 10">
    <name type="scientific">Fontibacter flavus</name>
    <dbReference type="NCBI Taxonomy" id="654838"/>
    <lineage>
        <taxon>Bacteria</taxon>
        <taxon>Pseudomonadati</taxon>
        <taxon>Bacteroidota</taxon>
        <taxon>Cytophagia</taxon>
        <taxon>Cytophagales</taxon>
        <taxon>Cyclobacteriaceae</taxon>
        <taxon>Fontibacter</taxon>
    </lineage>
</organism>
<comment type="caution">
    <text evidence="9">The sequence shown here is derived from an EMBL/GenBank/DDBJ whole genome shotgun (WGS) entry which is preliminary data.</text>
</comment>
<keyword evidence="5" id="KW-0328">Glycosyltransferase</keyword>
<dbReference type="SMART" id="SM00642">
    <property type="entry name" value="Aamy"/>
    <property type="match status" value="1"/>
</dbReference>
<dbReference type="Pfam" id="PF02922">
    <property type="entry name" value="CBM_48"/>
    <property type="match status" value="1"/>
</dbReference>
<dbReference type="SUPFAM" id="SSF51011">
    <property type="entry name" value="Glycosyl hydrolase domain"/>
    <property type="match status" value="1"/>
</dbReference>
<dbReference type="PIRSF" id="PIRSF000463">
    <property type="entry name" value="GlgB"/>
    <property type="match status" value="1"/>
</dbReference>
<evidence type="ECO:0000256" key="6">
    <source>
        <dbReference type="ARBA" id="ARBA00022679"/>
    </source>
</evidence>
<evidence type="ECO:0000256" key="7">
    <source>
        <dbReference type="ARBA" id="ARBA00023277"/>
    </source>
</evidence>
<evidence type="ECO:0000259" key="8">
    <source>
        <dbReference type="SMART" id="SM00642"/>
    </source>
</evidence>
<evidence type="ECO:0000256" key="5">
    <source>
        <dbReference type="ARBA" id="ARBA00022676"/>
    </source>
</evidence>
<dbReference type="EC" id="2.4.1.18" evidence="4"/>
<comment type="catalytic activity">
    <reaction evidence="1">
        <text>Transfers a segment of a (1-&gt;4)-alpha-D-glucan chain to a primary hydroxy group in a similar glucan chain.</text>
        <dbReference type="EC" id="2.4.1.18"/>
    </reaction>
</comment>
<dbReference type="SUPFAM" id="SSF81296">
    <property type="entry name" value="E set domains"/>
    <property type="match status" value="1"/>
</dbReference>
<gene>
    <name evidence="9" type="ORF">ACFFIP_11120</name>
</gene>
<accession>A0ABV6FTP9</accession>
<reference evidence="9 10" key="1">
    <citation type="submission" date="2024-09" db="EMBL/GenBank/DDBJ databases">
        <authorList>
            <person name="Sun Q."/>
            <person name="Mori K."/>
        </authorList>
    </citation>
    <scope>NUCLEOTIDE SEQUENCE [LARGE SCALE GENOMIC DNA]</scope>
    <source>
        <strain evidence="9 10">CCM 7650</strain>
    </source>
</reference>
<dbReference type="Pfam" id="PF02806">
    <property type="entry name" value="Alpha-amylase_C"/>
    <property type="match status" value="1"/>
</dbReference>
<evidence type="ECO:0000256" key="2">
    <source>
        <dbReference type="ARBA" id="ARBA00002953"/>
    </source>
</evidence>
<dbReference type="InterPro" id="IPR013783">
    <property type="entry name" value="Ig-like_fold"/>
</dbReference>
<dbReference type="Gene3D" id="3.20.20.80">
    <property type="entry name" value="Glycosidases"/>
    <property type="match status" value="1"/>
</dbReference>
<dbReference type="Gene3D" id="2.60.40.10">
    <property type="entry name" value="Immunoglobulins"/>
    <property type="match status" value="1"/>
</dbReference>
<evidence type="ECO:0000256" key="1">
    <source>
        <dbReference type="ARBA" id="ARBA00000826"/>
    </source>
</evidence>
<evidence type="ECO:0000313" key="9">
    <source>
        <dbReference type="EMBL" id="MFC0263234.1"/>
    </source>
</evidence>
<keyword evidence="7" id="KW-0119">Carbohydrate metabolism</keyword>
<keyword evidence="6" id="KW-0808">Transferase</keyword>
<dbReference type="InterPro" id="IPR006047">
    <property type="entry name" value="GH13_cat_dom"/>
</dbReference>
<dbReference type="CDD" id="cd11321">
    <property type="entry name" value="AmyAc_bac_euk_BE"/>
    <property type="match status" value="1"/>
</dbReference>
<feature type="domain" description="Glycosyl hydrolase family 13 catalytic" evidence="8">
    <location>
        <begin position="160"/>
        <end position="553"/>
    </location>
</feature>
<evidence type="ECO:0000256" key="4">
    <source>
        <dbReference type="ARBA" id="ARBA00012541"/>
    </source>
</evidence>
<dbReference type="InterPro" id="IPR017853">
    <property type="entry name" value="GH"/>
</dbReference>
<dbReference type="GO" id="GO:0016787">
    <property type="term" value="F:hydrolase activity"/>
    <property type="evidence" value="ECO:0007669"/>
    <property type="project" value="UniProtKB-KW"/>
</dbReference>
<proteinExistence type="inferred from homology"/>
<comment type="function">
    <text evidence="2">Catalyzes the formation of the alpha-1,6-glucosidic linkages in glycogen by scission of a 1,4-alpha-linked oligosaccharide from growing alpha-1,4-glucan chains and the subsequent attachment of the oligosaccharide to the alpha-1,6 position.</text>
</comment>
<dbReference type="EMBL" id="JBHLWI010000030">
    <property type="protein sequence ID" value="MFC0263234.1"/>
    <property type="molecule type" value="Genomic_DNA"/>
</dbReference>
<sequence>MEKKQILTLIKEEEWLKDFSEDVTERYLRYKYSLKDIENEFGSILEFARAHEYFGVHFDKIRNGWVYREWAPMANHLYLTGDFNHWSRYSHPLKRNYRGDWEIFLPYEDYKNSFVHGSKIKVHVEASNGSLDRIPAYIRRVIQDEVSHDFAGQLWFLENGFSWSDHDFDPSDNLLQPLIYECHVGMAQEKEGVGTYLEFAENILPRVKQAGYNTIQMMAIMEHPYYGSFGYHVSNFFSPTSRFGTPEDLKYLINKAHKMGISVVMDLVHSHAVKNVNEGLNEFDGSDQQYFHPGERGYHEGWDSKLFDYGKKEVRQFLLSNIRYWMEEFHFDGFRWDGVTSILYHHHGHIDFDNPIKYFREGVDWDAVIYLQLANKLIHDFSRQAISIAEEVSGMPGLCRRHEEGGLDFDYRLGMGIPDFWIKTLKHKPDEHWDMFEMWYELTNRPKKERTIAYAESHDQALVGDKSIAFWLMDKEMYSSMSKLQSSLVVDRGIALHKMIRLITISLGGEGYLNFMGNEFGHPEWVDFPREGNNWSYQYARRQWSLADTDHLRYQDLNLWDRDMIQLIREHQVLAAAHAEQLFLDAEKKILIYKRSDLIFVFSFNVTDSFFGYEFEVPEPGNFRIILNSDNKKYGGFDRVSEKFDYATDKNRKIKLYLPNRTAMVLKQVGKK</sequence>
<dbReference type="Gene3D" id="2.60.40.1180">
    <property type="entry name" value="Golgi alpha-mannosidase II"/>
    <property type="match status" value="1"/>
</dbReference>
<name>A0ABV6FTP9_9BACT</name>
<dbReference type="CDD" id="cd02854">
    <property type="entry name" value="E_set_GBE_euk_N"/>
    <property type="match status" value="1"/>
</dbReference>
<evidence type="ECO:0000313" key="10">
    <source>
        <dbReference type="Proteomes" id="UP001589797"/>
    </source>
</evidence>
<dbReference type="RefSeq" id="WP_382387709.1">
    <property type="nucleotide sequence ID" value="NZ_JBHLWI010000030.1"/>
</dbReference>
<protein>
    <recommendedName>
        <fullName evidence="4">1,4-alpha-glucan branching enzyme</fullName>
        <ecNumber evidence="4">2.4.1.18</ecNumber>
    </recommendedName>
</protein>
<dbReference type="InterPro" id="IPR006048">
    <property type="entry name" value="A-amylase/branching_C"/>
</dbReference>
<keyword evidence="9" id="KW-0378">Hydrolase</keyword>
<dbReference type="PANTHER" id="PTHR43651">
    <property type="entry name" value="1,4-ALPHA-GLUCAN-BRANCHING ENZYME"/>
    <property type="match status" value="1"/>
</dbReference>
<comment type="similarity">
    <text evidence="3">Belongs to the glycosyl hydrolase 13 family. GlgB subfamily.</text>
</comment>
<dbReference type="InterPro" id="IPR004193">
    <property type="entry name" value="Glyco_hydro_13_N"/>
</dbReference>
<dbReference type="SUPFAM" id="SSF51445">
    <property type="entry name" value="(Trans)glycosidases"/>
    <property type="match status" value="1"/>
</dbReference>